<evidence type="ECO:0000313" key="2">
    <source>
        <dbReference type="Proteomes" id="UP001610810"/>
    </source>
</evidence>
<dbReference type="EMBL" id="JBIQWK010000011">
    <property type="protein sequence ID" value="MFI0576148.1"/>
    <property type="molecule type" value="Genomic_DNA"/>
</dbReference>
<dbReference type="Proteomes" id="UP001610810">
    <property type="component" value="Unassembled WGS sequence"/>
</dbReference>
<evidence type="ECO:0008006" key="3">
    <source>
        <dbReference type="Google" id="ProtNLM"/>
    </source>
</evidence>
<keyword evidence="2" id="KW-1185">Reference proteome</keyword>
<gene>
    <name evidence="1" type="ORF">ACH3YB_31430</name>
</gene>
<dbReference type="Gene3D" id="3.40.50.300">
    <property type="entry name" value="P-loop containing nucleotide triphosphate hydrolases"/>
    <property type="match status" value="1"/>
</dbReference>
<name>A0ABW7S9X1_STRTE</name>
<sequence>MSRTSRRGSLSAAAKPRVEVHPPYAYTFGSEARDLAARAGLVADAWQRDALDLLLACKDDGKWACFEYAELVARQNGKGGILEMRVLAGFLLLGEELILWSAHEYKTAMEAFRRFRKLLRKLGRQVGNNENLIEIDGVRIKISNTNGEEGFERLDTEARVKFVARSKGSGRGFSGDLVIIDEAFAYTLIQQEALMPTMRARPNPQIIYTSSPPLDGESGDVLFMLRERAEAGGDDSLGYRDWGAAGDLDHLDAVDLDDRQLWAATNPAWGRRVTEQAMLRDRRGMSPKGFAREILGIWPRRSQGNVVIDPKAWAQMADEASQRDRETGVSVGIDVSPLRDYAAVCVYGVRADGLGHVQMADYRPGTKWLVPRLVLLREALSPIAVAMGRGTYAFLRTALDEAGFRPPEDLDAPESGDLAVTNVVDMAAAAGQVLDGVREQAFRYVPNQHLDTAVAGAKTKTSGDTVAWTANGTDTDISPLVAMTLARWSYISRSYLLEGQQYDVLSSIF</sequence>
<comment type="caution">
    <text evidence="1">The sequence shown here is derived from an EMBL/GenBank/DDBJ whole genome shotgun (WGS) entry which is preliminary data.</text>
</comment>
<accession>A0ABW7S9X1</accession>
<evidence type="ECO:0000313" key="1">
    <source>
        <dbReference type="EMBL" id="MFI0576148.1"/>
    </source>
</evidence>
<dbReference type="RefSeq" id="WP_398353393.1">
    <property type="nucleotide sequence ID" value="NZ_CBDRGV010000016.1"/>
</dbReference>
<dbReference type="InterPro" id="IPR027417">
    <property type="entry name" value="P-loop_NTPase"/>
</dbReference>
<reference evidence="1 2" key="1">
    <citation type="submission" date="2024-10" db="EMBL/GenBank/DDBJ databases">
        <authorList>
            <person name="Wannawong T."/>
            <person name="Kuncharoen N."/>
            <person name="Mhuantong W."/>
        </authorList>
    </citation>
    <scope>NUCLEOTIDE SEQUENCE [LARGE SCALE GENOMIC DNA]</scope>
    <source>
        <strain evidence="1 2">CALK1-4</strain>
    </source>
</reference>
<proteinExistence type="predicted"/>
<organism evidence="1 2">
    <name type="scientific">Streptomyces tendae</name>
    <dbReference type="NCBI Taxonomy" id="1932"/>
    <lineage>
        <taxon>Bacteria</taxon>
        <taxon>Bacillati</taxon>
        <taxon>Actinomycetota</taxon>
        <taxon>Actinomycetes</taxon>
        <taxon>Kitasatosporales</taxon>
        <taxon>Streptomycetaceae</taxon>
        <taxon>Streptomyces</taxon>
    </lineage>
</organism>
<protein>
    <recommendedName>
        <fullName evidence="3">Terminase</fullName>
    </recommendedName>
</protein>